<comment type="caution">
    <text evidence="1">The sequence shown here is derived from an EMBL/GenBank/DDBJ whole genome shotgun (WGS) entry which is preliminary data.</text>
</comment>
<organism evidence="1 2">
    <name type="scientific">Nocardia albiluteola</name>
    <dbReference type="NCBI Taxonomy" id="2842303"/>
    <lineage>
        <taxon>Bacteria</taxon>
        <taxon>Bacillati</taxon>
        <taxon>Actinomycetota</taxon>
        <taxon>Actinomycetes</taxon>
        <taxon>Mycobacteriales</taxon>
        <taxon>Nocardiaceae</taxon>
        <taxon>Nocardia</taxon>
    </lineage>
</organism>
<accession>A0ABS6B3I8</accession>
<name>A0ABS6B3I8_9NOCA</name>
<dbReference type="RefSeq" id="WP_215920453.1">
    <property type="nucleotide sequence ID" value="NZ_JAHKNI010000009.1"/>
</dbReference>
<dbReference type="EMBL" id="JAHKNI010000009">
    <property type="protein sequence ID" value="MBU3064867.1"/>
    <property type="molecule type" value="Genomic_DNA"/>
</dbReference>
<proteinExistence type="predicted"/>
<evidence type="ECO:0008006" key="3">
    <source>
        <dbReference type="Google" id="ProtNLM"/>
    </source>
</evidence>
<protein>
    <recommendedName>
        <fullName evidence="3">SUKH-4 immunity protein of toxin-antitoxin system</fullName>
    </recommendedName>
</protein>
<keyword evidence="2" id="KW-1185">Reference proteome</keyword>
<dbReference type="Proteomes" id="UP000733379">
    <property type="component" value="Unassembled WGS sequence"/>
</dbReference>
<gene>
    <name evidence="1" type="ORF">KO481_25475</name>
</gene>
<evidence type="ECO:0000313" key="1">
    <source>
        <dbReference type="EMBL" id="MBU3064867.1"/>
    </source>
</evidence>
<reference evidence="1 2" key="1">
    <citation type="submission" date="2021-06" db="EMBL/GenBank/DDBJ databases">
        <title>Actinomycetes sequencing.</title>
        <authorList>
            <person name="Shan Q."/>
        </authorList>
    </citation>
    <scope>NUCLEOTIDE SEQUENCE [LARGE SCALE GENOMIC DNA]</scope>
    <source>
        <strain evidence="1 2">NEAU-G5</strain>
    </source>
</reference>
<evidence type="ECO:0000313" key="2">
    <source>
        <dbReference type="Proteomes" id="UP000733379"/>
    </source>
</evidence>
<sequence length="355" mass="38214">MPRIVGRRADGAVVVGVGGVCVVVEPEALDGQGRWTVGAGAAEIRPAYLATGEPGVTSADDPMPRNMLTAAHIEAILHWEVGFVEGVPGDPARPGLGAEAELYLRYRPDTGDVYLETVAQHTDPIFAREPVTAPPHDLAELPEPADGDADPSPLHQFCASMSYIEDLSGEELVADAAQDLIDRVSYAPTVAEFYPALAGAVAVGDLPDDVVELTDGFAREEILDFLKDVVAELDRRRPWPDPAVVTVDPQEWPSIGASRLIGWVGMFTDELEWALKESIGEVPDDDLPLFVLRLRGGQMVALVGDDPDPERFLVLLPELGGQREPRDVIDYLARYAGLEVSTDGLDTLVEEVPSP</sequence>